<evidence type="ECO:0000313" key="3">
    <source>
        <dbReference type="Proteomes" id="UP000654918"/>
    </source>
</evidence>
<organism evidence="2 3">
    <name type="scientific">Colletotrichum plurivorum</name>
    <dbReference type="NCBI Taxonomy" id="2175906"/>
    <lineage>
        <taxon>Eukaryota</taxon>
        <taxon>Fungi</taxon>
        <taxon>Dikarya</taxon>
        <taxon>Ascomycota</taxon>
        <taxon>Pezizomycotina</taxon>
        <taxon>Sordariomycetes</taxon>
        <taxon>Hypocreomycetidae</taxon>
        <taxon>Glomerellales</taxon>
        <taxon>Glomerellaceae</taxon>
        <taxon>Colletotrichum</taxon>
        <taxon>Colletotrichum orchidearum species complex</taxon>
    </lineage>
</organism>
<feature type="compositionally biased region" description="Acidic residues" evidence="1">
    <location>
        <begin position="19"/>
        <end position="30"/>
    </location>
</feature>
<comment type="caution">
    <text evidence="2">The sequence shown here is derived from an EMBL/GenBank/DDBJ whole genome shotgun (WGS) entry which is preliminary data.</text>
</comment>
<feature type="region of interest" description="Disordered" evidence="1">
    <location>
        <begin position="1"/>
        <end position="152"/>
    </location>
</feature>
<dbReference type="EMBL" id="WIGO01000120">
    <property type="protein sequence ID" value="KAF6828550.1"/>
    <property type="molecule type" value="Genomic_DNA"/>
</dbReference>
<feature type="compositionally biased region" description="Polar residues" evidence="1">
    <location>
        <begin position="119"/>
        <end position="131"/>
    </location>
</feature>
<dbReference type="Proteomes" id="UP000654918">
    <property type="component" value="Unassembled WGS sequence"/>
</dbReference>
<name>A0A8H6KC07_9PEZI</name>
<evidence type="ECO:0000256" key="1">
    <source>
        <dbReference type="SAM" id="MobiDB-lite"/>
    </source>
</evidence>
<keyword evidence="3" id="KW-1185">Reference proteome</keyword>
<sequence>MMLLQPLAPPIPSASTLNEQEETPNDDEEVETTKQSDNNTGTEREVTKESESSKESPDDTRPQEEDNSDSSKEELTEKGIEKSSEEEDESESSEEDSAEEGVEKDATEEQPREAWEPGSQRNYSRKFSNNKITEDTEESIEEPGREDSSIGGFKASANARATSKRFLGKDMLSKVGRQSFVELNRCAASRFKLLLHLEKEIYDMREIPCHICQVFHPPSCSNLEEGNGGIRPCAIRSLNQRDRSTSSPYLPTILHLNMVKAVMISYRCRLNLYDPRLLSSSVLYVDETTNAKARYTATSLIADNQLLLRTAVTLLPSPVRGEARSAAPNMLQLVNERQELRSVCPHIEWSWVFPNIFQDKPPPPPTGEPLPDAWNPRIKPNPTRGYPESCKYCWTLFHFNYRDLKVSGARVVSLMSYKLLGRGEDFNDRVWVLHTLEAAEEEKRKLRISYLQMHPIDAWCRERLKLPEYGGRGSSLDPFCFEGLDTIASIMASSAYPLTPAQ</sequence>
<feature type="compositionally biased region" description="Basic and acidic residues" evidence="1">
    <location>
        <begin position="101"/>
        <end position="115"/>
    </location>
</feature>
<reference evidence="2" key="1">
    <citation type="journal article" date="2020" name="Phytopathology">
        <title>Genome Sequence Resources of Colletotrichum truncatum, C. plurivorum, C. musicola, and C. sojae: Four Species Pathogenic to Soybean (Glycine max).</title>
        <authorList>
            <person name="Rogerio F."/>
            <person name="Boufleur T.R."/>
            <person name="Ciampi-Guillardi M."/>
            <person name="Sukno S.A."/>
            <person name="Thon M.R."/>
            <person name="Massola Junior N.S."/>
            <person name="Baroncelli R."/>
        </authorList>
    </citation>
    <scope>NUCLEOTIDE SEQUENCE</scope>
    <source>
        <strain evidence="2">LFN00145</strain>
    </source>
</reference>
<feature type="compositionally biased region" description="Basic and acidic residues" evidence="1">
    <location>
        <begin position="42"/>
        <end position="83"/>
    </location>
</feature>
<protein>
    <submittedName>
        <fullName evidence="2">Uncharacterized protein</fullName>
    </submittedName>
</protein>
<proteinExistence type="predicted"/>
<accession>A0A8H6KC07</accession>
<feature type="compositionally biased region" description="Acidic residues" evidence="1">
    <location>
        <begin position="84"/>
        <end position="100"/>
    </location>
</feature>
<evidence type="ECO:0000313" key="2">
    <source>
        <dbReference type="EMBL" id="KAF6828550.1"/>
    </source>
</evidence>
<dbReference type="AlphaFoldDB" id="A0A8H6KC07"/>
<gene>
    <name evidence="2" type="ORF">CPLU01_08419</name>
</gene>